<dbReference type="Gene3D" id="3.30.420.10">
    <property type="entry name" value="Ribonuclease H-like superfamily/Ribonuclease H"/>
    <property type="match status" value="1"/>
</dbReference>
<organism evidence="3 4">
    <name type="scientific">Plutella xylostella</name>
    <name type="common">Diamondback moth</name>
    <name type="synonym">Plutella maculipennis</name>
    <dbReference type="NCBI Taxonomy" id="51655"/>
    <lineage>
        <taxon>Eukaryota</taxon>
        <taxon>Metazoa</taxon>
        <taxon>Ecdysozoa</taxon>
        <taxon>Arthropoda</taxon>
        <taxon>Hexapoda</taxon>
        <taxon>Insecta</taxon>
        <taxon>Pterygota</taxon>
        <taxon>Neoptera</taxon>
        <taxon>Endopterygota</taxon>
        <taxon>Lepidoptera</taxon>
        <taxon>Glossata</taxon>
        <taxon>Ditrysia</taxon>
        <taxon>Yponomeutoidea</taxon>
        <taxon>Plutellidae</taxon>
        <taxon>Plutella</taxon>
    </lineage>
</organism>
<feature type="compositionally biased region" description="Basic residues" evidence="1">
    <location>
        <begin position="205"/>
        <end position="215"/>
    </location>
</feature>
<evidence type="ECO:0000259" key="2">
    <source>
        <dbReference type="PROSITE" id="PS50994"/>
    </source>
</evidence>
<comment type="caution">
    <text evidence="3">The sequence shown here is derived from an EMBL/GenBank/DDBJ whole genome shotgun (WGS) entry which is preliminary data.</text>
</comment>
<dbReference type="InterPro" id="IPR001584">
    <property type="entry name" value="Integrase_cat-core"/>
</dbReference>
<sequence>MIKYFSFYGIPQKISCDPGTEFNNELFKELTDLYKIKLHIGTPNNPNSMGIVERFHSTIIEIYRLAKYERKYTDASSVMCYAIMAYNNTIHSATDLTPFEVVFGHTELNSTFNTDFDKNYKQQLIKDHKKRTQTLYQHLAEKMQLSKEKTKEKRGGETSPKLSLGQTAFAKPVNKRQSKDKPRYQKAIVSGPVERNIVPIDIKDRKTKVPIKNIKRPPQVARRSSRMDDNSSPQPGPSTSKN</sequence>
<feature type="compositionally biased region" description="Polar residues" evidence="1">
    <location>
        <begin position="230"/>
        <end position="242"/>
    </location>
</feature>
<dbReference type="SUPFAM" id="SSF53098">
    <property type="entry name" value="Ribonuclease H-like"/>
    <property type="match status" value="1"/>
</dbReference>
<accession>A0ABQ7QQZ5</accession>
<dbReference type="PROSITE" id="PS50994">
    <property type="entry name" value="INTEGRASE"/>
    <property type="match status" value="1"/>
</dbReference>
<dbReference type="PANTHER" id="PTHR37984">
    <property type="entry name" value="PROTEIN CBG26694"/>
    <property type="match status" value="1"/>
</dbReference>
<feature type="region of interest" description="Disordered" evidence="1">
    <location>
        <begin position="201"/>
        <end position="242"/>
    </location>
</feature>
<keyword evidence="4" id="KW-1185">Reference proteome</keyword>
<gene>
    <name evidence="3" type="ORF">JYU34_007655</name>
</gene>
<protein>
    <recommendedName>
        <fullName evidence="2">Integrase catalytic domain-containing protein</fullName>
    </recommendedName>
</protein>
<feature type="region of interest" description="Disordered" evidence="1">
    <location>
        <begin position="143"/>
        <end position="188"/>
    </location>
</feature>
<dbReference type="InterPro" id="IPR050951">
    <property type="entry name" value="Retrovirus_Pol_polyprotein"/>
</dbReference>
<dbReference type="Proteomes" id="UP000823941">
    <property type="component" value="Chromosome 10"/>
</dbReference>
<evidence type="ECO:0000313" key="4">
    <source>
        <dbReference type="Proteomes" id="UP000823941"/>
    </source>
</evidence>
<evidence type="ECO:0000313" key="3">
    <source>
        <dbReference type="EMBL" id="KAG7307459.1"/>
    </source>
</evidence>
<feature type="domain" description="Integrase catalytic" evidence="2">
    <location>
        <begin position="1"/>
        <end position="106"/>
    </location>
</feature>
<feature type="compositionally biased region" description="Basic and acidic residues" evidence="1">
    <location>
        <begin position="143"/>
        <end position="156"/>
    </location>
</feature>
<proteinExistence type="predicted"/>
<name>A0ABQ7QQZ5_PLUXY</name>
<dbReference type="InterPro" id="IPR012337">
    <property type="entry name" value="RNaseH-like_sf"/>
</dbReference>
<dbReference type="PANTHER" id="PTHR37984:SF5">
    <property type="entry name" value="PROTEIN NYNRIN-LIKE"/>
    <property type="match status" value="1"/>
</dbReference>
<reference evidence="3 4" key="1">
    <citation type="submission" date="2021-06" db="EMBL/GenBank/DDBJ databases">
        <title>A haploid diamondback moth (Plutella xylostella L.) genome assembly resolves 31 chromosomes and identifies a diamide resistance mutation.</title>
        <authorList>
            <person name="Ward C.M."/>
            <person name="Perry K.D."/>
            <person name="Baker G."/>
            <person name="Powis K."/>
            <person name="Heckel D.G."/>
            <person name="Baxter S.W."/>
        </authorList>
    </citation>
    <scope>NUCLEOTIDE SEQUENCE [LARGE SCALE GENOMIC DNA]</scope>
    <source>
        <strain evidence="3 4">LV</strain>
        <tissue evidence="3">Single pupa</tissue>
    </source>
</reference>
<dbReference type="EMBL" id="JAHIBW010000010">
    <property type="protein sequence ID" value="KAG7307459.1"/>
    <property type="molecule type" value="Genomic_DNA"/>
</dbReference>
<evidence type="ECO:0000256" key="1">
    <source>
        <dbReference type="SAM" id="MobiDB-lite"/>
    </source>
</evidence>
<dbReference type="InterPro" id="IPR036397">
    <property type="entry name" value="RNaseH_sf"/>
</dbReference>